<keyword evidence="5" id="KW-0863">Zinc-finger</keyword>
<evidence type="ECO:0000313" key="6">
    <source>
        <dbReference type="Proteomes" id="UP000198859"/>
    </source>
</evidence>
<protein>
    <submittedName>
        <fullName evidence="5">Putative zinc-finger</fullName>
    </submittedName>
</protein>
<dbReference type="EMBL" id="LT629757">
    <property type="protein sequence ID" value="SDS46138.1"/>
    <property type="molecule type" value="Genomic_DNA"/>
</dbReference>
<dbReference type="InterPro" id="IPR027383">
    <property type="entry name" value="Znf_put"/>
</dbReference>
<dbReference type="AlphaFoldDB" id="A0A1H1SE93"/>
<feature type="domain" description="Putative zinc-finger" evidence="4">
    <location>
        <begin position="11"/>
        <end position="39"/>
    </location>
</feature>
<proteinExistence type="predicted"/>
<dbReference type="STRING" id="642780.SAMN04488570_1929"/>
<keyword evidence="6" id="KW-1185">Reference proteome</keyword>
<keyword evidence="3" id="KW-0812">Transmembrane</keyword>
<evidence type="ECO:0000256" key="3">
    <source>
        <dbReference type="SAM" id="Phobius"/>
    </source>
</evidence>
<evidence type="ECO:0000256" key="2">
    <source>
        <dbReference type="ARBA" id="ARBA00023163"/>
    </source>
</evidence>
<name>A0A1H1SE93_9ACTN</name>
<feature type="transmembrane region" description="Helical" evidence="3">
    <location>
        <begin position="92"/>
        <end position="113"/>
    </location>
</feature>
<evidence type="ECO:0000259" key="4">
    <source>
        <dbReference type="Pfam" id="PF13490"/>
    </source>
</evidence>
<keyword evidence="3" id="KW-0472">Membrane</keyword>
<reference evidence="6" key="1">
    <citation type="submission" date="2016-10" db="EMBL/GenBank/DDBJ databases">
        <authorList>
            <person name="Varghese N."/>
            <person name="Submissions S."/>
        </authorList>
    </citation>
    <scope>NUCLEOTIDE SEQUENCE [LARGE SCALE GENOMIC DNA]</scope>
    <source>
        <strain evidence="6">DSM 22127</strain>
    </source>
</reference>
<dbReference type="OrthoDB" id="5242431at2"/>
<dbReference type="Proteomes" id="UP000198859">
    <property type="component" value="Chromosome I"/>
</dbReference>
<gene>
    <name evidence="5" type="ORF">SAMN04488570_1929</name>
</gene>
<dbReference type="RefSeq" id="WP_091728897.1">
    <property type="nucleotide sequence ID" value="NZ_LT629757.1"/>
</dbReference>
<sequence>MTEREHEQLRVDLGAYVLGQLPAAETERLEEHLDDCASCTAELAELTPVAGALAALRGSPDRTAPDEPPADLGDRVAGAVGHAARDERRRGWARAAGVATVAAAVAVVAALGVQRLVAEDAPAVPTEAVGVVDRAPGVDATAALVAHTWGVEVKLHASGFAPGDRYRVAVLGTDGERYPAGEFVGTGAREMDCNLNSSVLRDRAAGFEVRDDTGRVVVTSTF</sequence>
<accession>A0A1H1SE93</accession>
<evidence type="ECO:0000313" key="5">
    <source>
        <dbReference type="EMBL" id="SDS46138.1"/>
    </source>
</evidence>
<dbReference type="InterPro" id="IPR041916">
    <property type="entry name" value="Anti_sigma_zinc_sf"/>
</dbReference>
<keyword evidence="5" id="KW-0479">Metal-binding</keyword>
<dbReference type="Gene3D" id="1.10.10.1320">
    <property type="entry name" value="Anti-sigma factor, zinc-finger domain"/>
    <property type="match status" value="1"/>
</dbReference>
<evidence type="ECO:0000256" key="1">
    <source>
        <dbReference type="ARBA" id="ARBA00023015"/>
    </source>
</evidence>
<keyword evidence="5" id="KW-0862">Zinc</keyword>
<dbReference type="GO" id="GO:0008270">
    <property type="term" value="F:zinc ion binding"/>
    <property type="evidence" value="ECO:0007669"/>
    <property type="project" value="UniProtKB-KW"/>
</dbReference>
<keyword evidence="1" id="KW-0805">Transcription regulation</keyword>
<keyword evidence="3" id="KW-1133">Transmembrane helix</keyword>
<dbReference type="Pfam" id="PF13490">
    <property type="entry name" value="zf-HC2"/>
    <property type="match status" value="1"/>
</dbReference>
<organism evidence="5 6">
    <name type="scientific">Nocardioides scoriae</name>
    <dbReference type="NCBI Taxonomy" id="642780"/>
    <lineage>
        <taxon>Bacteria</taxon>
        <taxon>Bacillati</taxon>
        <taxon>Actinomycetota</taxon>
        <taxon>Actinomycetes</taxon>
        <taxon>Propionibacteriales</taxon>
        <taxon>Nocardioidaceae</taxon>
        <taxon>Nocardioides</taxon>
    </lineage>
</organism>
<keyword evidence="2" id="KW-0804">Transcription</keyword>